<dbReference type="GO" id="GO:0046872">
    <property type="term" value="F:metal ion binding"/>
    <property type="evidence" value="ECO:0007669"/>
    <property type="project" value="InterPro"/>
</dbReference>
<dbReference type="STRING" id="1821621.A8C75_22605"/>
<evidence type="ECO:0000256" key="2">
    <source>
        <dbReference type="ARBA" id="ARBA00022741"/>
    </source>
</evidence>
<protein>
    <submittedName>
        <fullName evidence="6">Siderophore biosynthesis protein</fullName>
    </submittedName>
</protein>
<dbReference type="OrthoDB" id="9803907at2"/>
<dbReference type="InterPro" id="IPR052032">
    <property type="entry name" value="ATP-dep_AA_Ligase"/>
</dbReference>
<dbReference type="InterPro" id="IPR011761">
    <property type="entry name" value="ATP-grasp"/>
</dbReference>
<dbReference type="Gene3D" id="3.40.50.20">
    <property type="match status" value="1"/>
</dbReference>
<evidence type="ECO:0000313" key="7">
    <source>
        <dbReference type="Proteomes" id="UP000078070"/>
    </source>
</evidence>
<dbReference type="SUPFAM" id="SSF56059">
    <property type="entry name" value="Glutathione synthetase ATP-binding domain-like"/>
    <property type="match status" value="1"/>
</dbReference>
<dbReference type="PANTHER" id="PTHR43585">
    <property type="entry name" value="FUMIPYRROLE BIOSYNTHESIS PROTEIN C"/>
    <property type="match status" value="1"/>
</dbReference>
<name>A0A1A9F5I5_9GAMM</name>
<keyword evidence="1" id="KW-0436">Ligase</keyword>
<dbReference type="GO" id="GO:0016874">
    <property type="term" value="F:ligase activity"/>
    <property type="evidence" value="ECO:0007669"/>
    <property type="project" value="UniProtKB-KW"/>
</dbReference>
<reference evidence="6 7" key="2">
    <citation type="journal article" date="2018" name="Int. J. Syst. Evol. Microbiol.">
        <title>Marinobacterium aestuarii sp. nov., a benzene-degrading marine bacterium isolated from estuary sediment.</title>
        <authorList>
            <person name="Bae S.S."/>
            <person name="Jung J."/>
            <person name="Chung D."/>
            <person name="Baek K."/>
        </authorList>
    </citation>
    <scope>NUCLEOTIDE SEQUENCE [LARGE SCALE GENOMIC DNA]</scope>
    <source>
        <strain evidence="6 7">ST58-10</strain>
    </source>
</reference>
<dbReference type="InterPro" id="IPR013815">
    <property type="entry name" value="ATP_grasp_subdomain_1"/>
</dbReference>
<keyword evidence="2 4" id="KW-0547">Nucleotide-binding</keyword>
<dbReference type="Gene3D" id="3.30.1490.20">
    <property type="entry name" value="ATP-grasp fold, A domain"/>
    <property type="match status" value="1"/>
</dbReference>
<evidence type="ECO:0000259" key="5">
    <source>
        <dbReference type="PROSITE" id="PS50975"/>
    </source>
</evidence>
<gene>
    <name evidence="6" type="ORF">A8C75_22605</name>
</gene>
<dbReference type="PROSITE" id="PS50975">
    <property type="entry name" value="ATP_GRASP"/>
    <property type="match status" value="1"/>
</dbReference>
<evidence type="ECO:0000313" key="6">
    <source>
        <dbReference type="EMBL" id="ANG64993.1"/>
    </source>
</evidence>
<feature type="domain" description="ATP-grasp" evidence="5">
    <location>
        <begin position="120"/>
        <end position="308"/>
    </location>
</feature>
<dbReference type="GO" id="GO:0005524">
    <property type="term" value="F:ATP binding"/>
    <property type="evidence" value="ECO:0007669"/>
    <property type="project" value="UniProtKB-UniRule"/>
</dbReference>
<dbReference type="Gene3D" id="3.30.470.20">
    <property type="entry name" value="ATP-grasp fold, B domain"/>
    <property type="match status" value="1"/>
</dbReference>
<evidence type="ECO:0000256" key="3">
    <source>
        <dbReference type="ARBA" id="ARBA00022840"/>
    </source>
</evidence>
<dbReference type="RefSeq" id="WP_067386780.1">
    <property type="nucleotide sequence ID" value="NZ_CP015839.1"/>
</dbReference>
<dbReference type="KEGG" id="mars:A8C75_22605"/>
<evidence type="ECO:0000256" key="1">
    <source>
        <dbReference type="ARBA" id="ARBA00022598"/>
    </source>
</evidence>
<accession>A0A1A9F5I5</accession>
<keyword evidence="3 4" id="KW-0067">ATP-binding</keyword>
<dbReference type="Proteomes" id="UP000078070">
    <property type="component" value="Chromosome"/>
</dbReference>
<dbReference type="AlphaFoldDB" id="A0A1A9F5I5"/>
<evidence type="ECO:0000256" key="4">
    <source>
        <dbReference type="PROSITE-ProRule" id="PRU00409"/>
    </source>
</evidence>
<proteinExistence type="predicted"/>
<dbReference type="EMBL" id="CP015839">
    <property type="protein sequence ID" value="ANG64993.1"/>
    <property type="molecule type" value="Genomic_DNA"/>
</dbReference>
<dbReference type="Pfam" id="PF13535">
    <property type="entry name" value="ATP-grasp_4"/>
    <property type="match status" value="1"/>
</dbReference>
<organism evidence="6 7">
    <name type="scientific">Marinobacterium aestuarii</name>
    <dbReference type="NCBI Taxonomy" id="1821621"/>
    <lineage>
        <taxon>Bacteria</taxon>
        <taxon>Pseudomonadati</taxon>
        <taxon>Pseudomonadota</taxon>
        <taxon>Gammaproteobacteria</taxon>
        <taxon>Oceanospirillales</taxon>
        <taxon>Oceanospirillaceae</taxon>
        <taxon>Marinobacterium</taxon>
    </lineage>
</organism>
<sequence>MSGQIIFIAHLVTEVLNEGFLPAARALGLSPVIVTDLAREHRQHFAEEGREAYPDAILACDVFNPLALIETLQEADIAPVAVFSHSDHLQTSTALVAEYFGLPGKDWRVCYRAKNKAAMRAHLASLGAEPFWYRLVAAPSQLEPLLADCPYPCVVKPREGVASLDVSLVQSAAALRDCCERLWERQPGQPLLIEEYIEGPLYTLETLGDGERLEVLGGFRVELSEPPHFVELSARWGLDLEDADLQSVVRMICDFGVGFGSCHTEFVQTQKGPRLIEINYRTIGDGREFLLAQALDFPLFRTLLQLHLGQPLPLLAGPDSRLLIQYIRATQAGRLTQTPAAFRHDWAGGFVDFRPLRRAGEQLELSHSNKDYLGVIRALGTCETQLQARVEDALAGLSWELEA</sequence>
<keyword evidence="7" id="KW-1185">Reference proteome</keyword>
<reference evidence="7" key="1">
    <citation type="submission" date="2016-05" db="EMBL/GenBank/DDBJ databases">
        <authorList>
            <person name="Baek K."/>
            <person name="Yang S.-J."/>
        </authorList>
    </citation>
    <scope>NUCLEOTIDE SEQUENCE [LARGE SCALE GENOMIC DNA]</scope>
    <source>
        <strain evidence="7">ST58-10</strain>
    </source>
</reference>
<dbReference type="PANTHER" id="PTHR43585:SF2">
    <property type="entry name" value="ATP-GRASP ENZYME FSQD"/>
    <property type="match status" value="1"/>
</dbReference>